<dbReference type="EMBL" id="AGNL01011453">
    <property type="protein sequence ID" value="EJK68379.1"/>
    <property type="molecule type" value="Genomic_DNA"/>
</dbReference>
<organism evidence="3 4">
    <name type="scientific">Thalassiosira oceanica</name>
    <name type="common">Marine diatom</name>
    <dbReference type="NCBI Taxonomy" id="159749"/>
    <lineage>
        <taxon>Eukaryota</taxon>
        <taxon>Sar</taxon>
        <taxon>Stramenopiles</taxon>
        <taxon>Ochrophyta</taxon>
        <taxon>Bacillariophyta</taxon>
        <taxon>Coscinodiscophyceae</taxon>
        <taxon>Thalassiosirophycidae</taxon>
        <taxon>Thalassiosirales</taxon>
        <taxon>Thalassiosiraceae</taxon>
        <taxon>Thalassiosira</taxon>
    </lineage>
</organism>
<keyword evidence="4" id="KW-1185">Reference proteome</keyword>
<feature type="region of interest" description="Disordered" evidence="1">
    <location>
        <begin position="27"/>
        <end position="176"/>
    </location>
</feature>
<evidence type="ECO:0000313" key="4">
    <source>
        <dbReference type="Proteomes" id="UP000266841"/>
    </source>
</evidence>
<dbReference type="Proteomes" id="UP000266841">
    <property type="component" value="Unassembled WGS sequence"/>
</dbReference>
<evidence type="ECO:0000313" key="3">
    <source>
        <dbReference type="EMBL" id="EJK68379.1"/>
    </source>
</evidence>
<accession>K0STQ8</accession>
<reference evidence="3 4" key="1">
    <citation type="journal article" date="2012" name="Genome Biol.">
        <title>Genome and low-iron response of an oceanic diatom adapted to chronic iron limitation.</title>
        <authorList>
            <person name="Lommer M."/>
            <person name="Specht M."/>
            <person name="Roy A.S."/>
            <person name="Kraemer L."/>
            <person name="Andreson R."/>
            <person name="Gutowska M.A."/>
            <person name="Wolf J."/>
            <person name="Bergner S.V."/>
            <person name="Schilhabel M.B."/>
            <person name="Klostermeier U.C."/>
            <person name="Beiko R.G."/>
            <person name="Rosenstiel P."/>
            <person name="Hippler M."/>
            <person name="Laroche J."/>
        </authorList>
    </citation>
    <scope>NUCLEOTIDE SEQUENCE [LARGE SCALE GENOMIC DNA]</scope>
    <source>
        <strain evidence="3 4">CCMP1005</strain>
    </source>
</reference>
<feature type="compositionally biased region" description="Polar residues" evidence="1">
    <location>
        <begin position="105"/>
        <end position="118"/>
    </location>
</feature>
<name>K0STQ8_THAOC</name>
<feature type="signal peptide" evidence="2">
    <location>
        <begin position="1"/>
        <end position="28"/>
    </location>
</feature>
<proteinExistence type="predicted"/>
<keyword evidence="2" id="KW-0732">Signal</keyword>
<sequence length="538" mass="58694">MAYLLAPLDMVLLSTLVRIVGLSGRAFGADPTDGGAEGSEEDAPRAATASSDVSYGVDGGNPADASPSSSFSQYEASEQASRDDEEMASSDVSYGVDGGNPADASPSSSFSQYEASEQASRDDEEMATLTLPTRPFAVPTRPFAVPNPYATPSHKQPNPIRAERRPTPEPTRPTLEQIRRSESNSLAALHRRRTLATPEPTRPTPVQSRRMEANRVAACIDVVQSWHNKTRLAEAPFGLVGDDNGPGSEQPPRNRFGIATAFMPSRRWSLAAPGKPSFPRFKGTKDRATQHRTEAFSGPGGDVNWHGSEPQPHDRFRYVSTFVTSLRRPPAAVGKPSFAFFSVDYLLDDVRTPWPETPESKESGHRPGVDGDGFLRYRLGWEPILAVKVIIVRTVVARLGKERPSEQASRDDEEMATMILPHRPVPPTPDQSHKMSPLQQQQFKDAIHICPTWKRDNRKSFDYLNDVLTEPIAIVRGKLTTNNSSGKNCCSNGSVLPVVVTWPPGIPVSYPPEPHMRITRAVSLGPLGACSLLGKGLF</sequence>
<gene>
    <name evidence="3" type="ORF">THAOC_10445</name>
</gene>
<evidence type="ECO:0000256" key="2">
    <source>
        <dbReference type="SAM" id="SignalP"/>
    </source>
</evidence>
<dbReference type="AlphaFoldDB" id="K0STQ8"/>
<feature type="chain" id="PRO_5003837440" evidence="2">
    <location>
        <begin position="29"/>
        <end position="538"/>
    </location>
</feature>
<evidence type="ECO:0000256" key="1">
    <source>
        <dbReference type="SAM" id="MobiDB-lite"/>
    </source>
</evidence>
<comment type="caution">
    <text evidence="3">The sequence shown here is derived from an EMBL/GenBank/DDBJ whole genome shotgun (WGS) entry which is preliminary data.</text>
</comment>
<feature type="compositionally biased region" description="Polar residues" evidence="1">
    <location>
        <begin position="66"/>
        <end position="79"/>
    </location>
</feature>
<protein>
    <submittedName>
        <fullName evidence="3">Uncharacterized protein</fullName>
    </submittedName>
</protein>